<dbReference type="InterPro" id="IPR007111">
    <property type="entry name" value="NACHT_NTPase"/>
</dbReference>
<keyword evidence="6" id="KW-0067">ATP-binding</keyword>
<name>A0A3P9C648_9CICH</name>
<proteinExistence type="predicted"/>
<dbReference type="InterPro" id="IPR029495">
    <property type="entry name" value="NACHT-assoc"/>
</dbReference>
<dbReference type="GO" id="GO:0005524">
    <property type="term" value="F:ATP binding"/>
    <property type="evidence" value="ECO:0007669"/>
    <property type="project" value="UniProtKB-KW"/>
</dbReference>
<dbReference type="Ensembl" id="ENSMZET00005017916.1">
    <property type="protein sequence ID" value="ENSMZEP00005017366.1"/>
    <property type="gene ID" value="ENSMZEG00005013053.1"/>
</dbReference>
<dbReference type="SMART" id="SM01288">
    <property type="entry name" value="FISNA"/>
    <property type="match status" value="1"/>
</dbReference>
<dbReference type="Pfam" id="PF14484">
    <property type="entry name" value="FISNA"/>
    <property type="match status" value="1"/>
</dbReference>
<keyword evidence="4" id="KW-0677">Repeat</keyword>
<dbReference type="Pfam" id="PF17779">
    <property type="entry name" value="WHD_NOD2"/>
    <property type="match status" value="1"/>
</dbReference>
<evidence type="ECO:0000256" key="2">
    <source>
        <dbReference type="ARBA" id="ARBA00022490"/>
    </source>
</evidence>
<accession>A0A3P9C648</accession>
<evidence type="ECO:0000256" key="5">
    <source>
        <dbReference type="ARBA" id="ARBA00022741"/>
    </source>
</evidence>
<keyword evidence="3" id="KW-0433">Leucine-rich repeat</keyword>
<evidence type="ECO:0000259" key="7">
    <source>
        <dbReference type="PROSITE" id="PS50837"/>
    </source>
</evidence>
<dbReference type="Pfam" id="PF05729">
    <property type="entry name" value="NACHT"/>
    <property type="match status" value="1"/>
</dbReference>
<keyword evidence="2" id="KW-0963">Cytoplasm</keyword>
<evidence type="ECO:0000256" key="6">
    <source>
        <dbReference type="ARBA" id="ARBA00022840"/>
    </source>
</evidence>
<dbReference type="InterPro" id="IPR041267">
    <property type="entry name" value="NLRP_HD2"/>
</dbReference>
<keyword evidence="5" id="KW-0547">Nucleotide-binding</keyword>
<reference evidence="8" key="3">
    <citation type="submission" date="2025-09" db="UniProtKB">
        <authorList>
            <consortium name="Ensembl"/>
        </authorList>
    </citation>
    <scope>IDENTIFICATION</scope>
</reference>
<dbReference type="InterPro" id="IPR041075">
    <property type="entry name" value="NOD1/2_WH"/>
</dbReference>
<dbReference type="Gene3D" id="3.80.10.10">
    <property type="entry name" value="Ribonuclease Inhibitor"/>
    <property type="match status" value="1"/>
</dbReference>
<dbReference type="FunFam" id="3.40.50.300:FF:001524">
    <property type="entry name" value="Si:dkey-126g1.7"/>
    <property type="match status" value="1"/>
</dbReference>
<dbReference type="InterPro" id="IPR051261">
    <property type="entry name" value="NLR"/>
</dbReference>
<dbReference type="SUPFAM" id="SSF52047">
    <property type="entry name" value="RNI-like"/>
    <property type="match status" value="1"/>
</dbReference>
<evidence type="ECO:0000256" key="4">
    <source>
        <dbReference type="ARBA" id="ARBA00022737"/>
    </source>
</evidence>
<dbReference type="PROSITE" id="PS50837">
    <property type="entry name" value="NACHT"/>
    <property type="match status" value="1"/>
</dbReference>
<evidence type="ECO:0000256" key="1">
    <source>
        <dbReference type="ARBA" id="ARBA00004496"/>
    </source>
</evidence>
<dbReference type="Proteomes" id="UP000265160">
    <property type="component" value="LG23"/>
</dbReference>
<sequence length="782" mass="89681">MPFYHPVSSPSVSGMSYRHRTGIYTRTALRVNPSHWLNNWIVGKVRQWYRGHCVFEGIAKAGNPTRLNQIYTELYITEGGTTEVNDEHEVRQIETASRKPDRPERTIKHGEFFNASSGRDQTNRIVLTKGVAGIGKTILTQKIILDWTEDKANQDIQFIFPFTFRELNVLKDKKFSLVELVHHFITTTKDSGICRFEDFQVMFILDGLDECRLPLDFNNNMILTDVAVSTSVDVLLTNLIRGNLLPSAHLWITTRPAAANQIPPQCVDMVTEIRGFTDPQKEEYFRKRFRDEKQGSRIISHIKTSRSLHIMCHIPVFCWITATVLEEMLRTTEVRKLPNTLTEMYIHFLVVQAKVKKVKYDEGAETDPHWSPESRKMVESLGKLAFHQLQKGNLIFYESDLTECGIDIRAASVYSGVFTQIFREERGLYQDKVFCFVHLSVQEFLAALHVSLTFINSDVNLLEEAQTISSRSDKTHFYQSAVDKALESPNGHLDLFLRFLLGLSMPTNQTLLRGLLTTTERSSQTNQTLLASLLTRLRSSSQFNQKTYIKKKLNENLSTEKSINLCCWLDWKFHTVNWKHSGQIIFVRSMCLSAKCLNFPSINNNFDFTMAYLDSHILFFACACKRDDNVHRLCIFKNSGKTVYVCFLFHYSPIRLSNCNLSKRSCEILSSVLSASYSILRELDLSDNDLKDSGMTILSSGLDNPHCKLETLRSAILKCTTSHGYPVLQVQPPPLFLSLPYCSNFSLPCLCECEYEWYQPMFFSGRHVSWSPLADTFLLSTD</sequence>
<evidence type="ECO:0000256" key="3">
    <source>
        <dbReference type="ARBA" id="ARBA00022614"/>
    </source>
</evidence>
<dbReference type="InterPro" id="IPR027417">
    <property type="entry name" value="P-loop_NTPase"/>
</dbReference>
<evidence type="ECO:0000313" key="9">
    <source>
        <dbReference type="Proteomes" id="UP000265160"/>
    </source>
</evidence>
<dbReference type="AlphaFoldDB" id="A0A3P9C648"/>
<keyword evidence="9" id="KW-1185">Reference proteome</keyword>
<comment type="subcellular location">
    <subcellularLocation>
        <location evidence="1">Cytoplasm</location>
    </subcellularLocation>
</comment>
<dbReference type="Pfam" id="PF17776">
    <property type="entry name" value="NLRC4_HD2"/>
    <property type="match status" value="1"/>
</dbReference>
<feature type="domain" description="NACHT" evidence="7">
    <location>
        <begin position="124"/>
        <end position="258"/>
    </location>
</feature>
<dbReference type="Gene3D" id="3.40.50.300">
    <property type="entry name" value="P-loop containing nucleotide triphosphate hydrolases"/>
    <property type="match status" value="1"/>
</dbReference>
<evidence type="ECO:0000313" key="8">
    <source>
        <dbReference type="Ensembl" id="ENSMZEP00005017366.1"/>
    </source>
</evidence>
<reference evidence="8 9" key="1">
    <citation type="journal article" date="2014" name="Nature">
        <title>The genomic substrate for adaptive radiation in African cichlid fish.</title>
        <authorList>
            <person name="Brawand D."/>
            <person name="Wagner C.E."/>
            <person name="Li Y.I."/>
            <person name="Malinsky M."/>
            <person name="Keller I."/>
            <person name="Fan S."/>
            <person name="Simakov O."/>
            <person name="Ng A.Y."/>
            <person name="Lim Z.W."/>
            <person name="Bezault E."/>
            <person name="Turner-Maier J."/>
            <person name="Johnson J."/>
            <person name="Alcazar R."/>
            <person name="Noh H.J."/>
            <person name="Russell P."/>
            <person name="Aken B."/>
            <person name="Alfoldi J."/>
            <person name="Amemiya C."/>
            <person name="Azzouzi N."/>
            <person name="Baroiller J.F."/>
            <person name="Barloy-Hubler F."/>
            <person name="Berlin A."/>
            <person name="Bloomquist R."/>
            <person name="Carleton K.L."/>
            <person name="Conte M.A."/>
            <person name="D'Cotta H."/>
            <person name="Eshel O."/>
            <person name="Gaffney L."/>
            <person name="Galibert F."/>
            <person name="Gante H.F."/>
            <person name="Gnerre S."/>
            <person name="Greuter L."/>
            <person name="Guyon R."/>
            <person name="Haddad N.S."/>
            <person name="Haerty W."/>
            <person name="Harris R.M."/>
            <person name="Hofmann H.A."/>
            <person name="Hourlier T."/>
            <person name="Hulata G."/>
            <person name="Jaffe D.B."/>
            <person name="Lara M."/>
            <person name="Lee A.P."/>
            <person name="MacCallum I."/>
            <person name="Mwaiko S."/>
            <person name="Nikaido M."/>
            <person name="Nishihara H."/>
            <person name="Ozouf-Costaz C."/>
            <person name="Penman D.J."/>
            <person name="Przybylski D."/>
            <person name="Rakotomanga M."/>
            <person name="Renn S.C.P."/>
            <person name="Ribeiro F.J."/>
            <person name="Ron M."/>
            <person name="Salzburger W."/>
            <person name="Sanchez-Pulido L."/>
            <person name="Santos M.E."/>
            <person name="Searle S."/>
            <person name="Sharpe T."/>
            <person name="Swofford R."/>
            <person name="Tan F.J."/>
            <person name="Williams L."/>
            <person name="Young S."/>
            <person name="Yin S."/>
            <person name="Okada N."/>
            <person name="Kocher T.D."/>
            <person name="Miska E.A."/>
            <person name="Lander E.S."/>
            <person name="Venkatesh B."/>
            <person name="Fernald R.D."/>
            <person name="Meyer A."/>
            <person name="Ponting C.P."/>
            <person name="Streelman J.T."/>
            <person name="Lindblad-Toh K."/>
            <person name="Seehausen O."/>
            <person name="Di Palma F."/>
        </authorList>
    </citation>
    <scope>NUCLEOTIDE SEQUENCE</scope>
</reference>
<dbReference type="PANTHER" id="PTHR24106">
    <property type="entry name" value="NACHT, LRR AND CARD DOMAINS-CONTAINING"/>
    <property type="match status" value="1"/>
</dbReference>
<dbReference type="GO" id="GO:0005737">
    <property type="term" value="C:cytoplasm"/>
    <property type="evidence" value="ECO:0007669"/>
    <property type="project" value="UniProtKB-SubCell"/>
</dbReference>
<reference evidence="8" key="2">
    <citation type="submission" date="2025-08" db="UniProtKB">
        <authorList>
            <consortium name="Ensembl"/>
        </authorList>
    </citation>
    <scope>IDENTIFICATION</scope>
</reference>
<dbReference type="GeneTree" id="ENSGT01150000286915"/>
<dbReference type="InterPro" id="IPR032675">
    <property type="entry name" value="LRR_dom_sf"/>
</dbReference>
<organism evidence="8 9">
    <name type="scientific">Maylandia zebra</name>
    <name type="common">zebra mbuna</name>
    <dbReference type="NCBI Taxonomy" id="106582"/>
    <lineage>
        <taxon>Eukaryota</taxon>
        <taxon>Metazoa</taxon>
        <taxon>Chordata</taxon>
        <taxon>Craniata</taxon>
        <taxon>Vertebrata</taxon>
        <taxon>Euteleostomi</taxon>
        <taxon>Actinopterygii</taxon>
        <taxon>Neopterygii</taxon>
        <taxon>Teleostei</taxon>
        <taxon>Neoteleostei</taxon>
        <taxon>Acanthomorphata</taxon>
        <taxon>Ovalentaria</taxon>
        <taxon>Cichlomorphae</taxon>
        <taxon>Cichliformes</taxon>
        <taxon>Cichlidae</taxon>
        <taxon>African cichlids</taxon>
        <taxon>Pseudocrenilabrinae</taxon>
        <taxon>Haplochromini</taxon>
        <taxon>Maylandia</taxon>
        <taxon>Maylandia zebra complex</taxon>
    </lineage>
</organism>
<protein>
    <recommendedName>
        <fullName evidence="7">NACHT domain-containing protein</fullName>
    </recommendedName>
</protein>